<dbReference type="InterPro" id="IPR009057">
    <property type="entry name" value="Homeodomain-like_sf"/>
</dbReference>
<dbReference type="PANTHER" id="PTHR30055:SF234">
    <property type="entry name" value="HTH-TYPE TRANSCRIPTIONAL REGULATOR BETI"/>
    <property type="match status" value="1"/>
</dbReference>
<dbReference type="PANTHER" id="PTHR30055">
    <property type="entry name" value="HTH-TYPE TRANSCRIPTIONAL REGULATOR RUTR"/>
    <property type="match status" value="1"/>
</dbReference>
<dbReference type="GO" id="GO:0003700">
    <property type="term" value="F:DNA-binding transcription factor activity"/>
    <property type="evidence" value="ECO:0007669"/>
    <property type="project" value="TreeGrafter"/>
</dbReference>
<feature type="DNA-binding region" description="H-T-H motif" evidence="4">
    <location>
        <begin position="94"/>
        <end position="113"/>
    </location>
</feature>
<evidence type="ECO:0000256" key="4">
    <source>
        <dbReference type="PROSITE-ProRule" id="PRU00335"/>
    </source>
</evidence>
<dbReference type="InterPro" id="IPR050109">
    <property type="entry name" value="HTH-type_TetR-like_transc_reg"/>
</dbReference>
<dbReference type="InterPro" id="IPR001647">
    <property type="entry name" value="HTH_TetR"/>
</dbReference>
<dbReference type="PROSITE" id="PS50977">
    <property type="entry name" value="HTH_TETR_2"/>
    <property type="match status" value="1"/>
</dbReference>
<evidence type="ECO:0000256" key="3">
    <source>
        <dbReference type="ARBA" id="ARBA00023163"/>
    </source>
</evidence>
<dbReference type="SUPFAM" id="SSF46689">
    <property type="entry name" value="Homeodomain-like"/>
    <property type="match status" value="1"/>
</dbReference>
<dbReference type="Pfam" id="PF00440">
    <property type="entry name" value="TetR_N"/>
    <property type="match status" value="1"/>
</dbReference>
<protein>
    <submittedName>
        <fullName evidence="7">Transcriptional regulator, TetR family</fullName>
    </submittedName>
</protein>
<name>A0A084EG45_SPHYA</name>
<reference evidence="7 8" key="1">
    <citation type="submission" date="2014-03" db="EMBL/GenBank/DDBJ databases">
        <title>Genome sequence of Sphingobium yanoikuyae B1.</title>
        <authorList>
            <person name="Gan H.M."/>
            <person name="Gan H.Y."/>
            <person name="Savka M.A."/>
        </authorList>
    </citation>
    <scope>NUCLEOTIDE SEQUENCE [LARGE SCALE GENOMIC DNA]</scope>
    <source>
        <strain evidence="7 8">B1</strain>
    </source>
</reference>
<keyword evidence="1" id="KW-0805">Transcription regulation</keyword>
<evidence type="ECO:0000313" key="8">
    <source>
        <dbReference type="Proteomes" id="UP000028534"/>
    </source>
</evidence>
<evidence type="ECO:0000256" key="5">
    <source>
        <dbReference type="SAM" id="MobiDB-lite"/>
    </source>
</evidence>
<keyword evidence="2 4" id="KW-0238">DNA-binding</keyword>
<evidence type="ECO:0000256" key="2">
    <source>
        <dbReference type="ARBA" id="ARBA00023125"/>
    </source>
</evidence>
<dbReference type="PATRIC" id="fig|13690.10.peg.4015"/>
<dbReference type="AlphaFoldDB" id="A0A084EG45"/>
<evidence type="ECO:0000313" key="7">
    <source>
        <dbReference type="EMBL" id="KEZ16937.1"/>
    </source>
</evidence>
<evidence type="ECO:0000256" key="1">
    <source>
        <dbReference type="ARBA" id="ARBA00023015"/>
    </source>
</evidence>
<feature type="domain" description="HTH tetR-type" evidence="6">
    <location>
        <begin position="71"/>
        <end position="131"/>
    </location>
</feature>
<feature type="region of interest" description="Disordered" evidence="5">
    <location>
        <begin position="1"/>
        <end position="20"/>
    </location>
</feature>
<dbReference type="GO" id="GO:0000976">
    <property type="term" value="F:transcription cis-regulatory region binding"/>
    <property type="evidence" value="ECO:0007669"/>
    <property type="project" value="TreeGrafter"/>
</dbReference>
<evidence type="ECO:0000259" key="6">
    <source>
        <dbReference type="PROSITE" id="PS50977"/>
    </source>
</evidence>
<dbReference type="STRING" id="13690.AX777_22425"/>
<dbReference type="Gene3D" id="1.10.357.10">
    <property type="entry name" value="Tetracycline Repressor, domain 2"/>
    <property type="match status" value="1"/>
</dbReference>
<proteinExistence type="predicted"/>
<accession>A0A084EG45</accession>
<dbReference type="EMBL" id="JGVR01000026">
    <property type="protein sequence ID" value="KEZ16937.1"/>
    <property type="molecule type" value="Genomic_DNA"/>
</dbReference>
<comment type="caution">
    <text evidence="7">The sequence shown here is derived from an EMBL/GenBank/DDBJ whole genome shotgun (WGS) entry which is preliminary data.</text>
</comment>
<keyword evidence="3" id="KW-0804">Transcription</keyword>
<organism evidence="7 8">
    <name type="scientific">Sphingobium yanoikuyae</name>
    <name type="common">Sphingomonas yanoikuyae</name>
    <dbReference type="NCBI Taxonomy" id="13690"/>
    <lineage>
        <taxon>Bacteria</taxon>
        <taxon>Pseudomonadati</taxon>
        <taxon>Pseudomonadota</taxon>
        <taxon>Alphaproteobacteria</taxon>
        <taxon>Sphingomonadales</taxon>
        <taxon>Sphingomonadaceae</taxon>
        <taxon>Sphingobium</taxon>
    </lineage>
</organism>
<gene>
    <name evidence="7" type="ORF">CP98_03909</name>
</gene>
<sequence length="253" mass="27355">MRGKTHFQEAAPAHTPTRPPSYDILMGGRVGVWAGADAPKAPDESADACMGGPAIYAPAMVQKRRVGAESSETRARIVEATEQVIRDEGYAAASSRRVALRAELPPSLVHYYFPTTDDLLLAVFRRGAEQSDAMIEAALTSADPVRALWRFFSDPSRNALAMEFVAMANHRKAIRAEIARHSEAMRDRQAQLMEQLLGDRLADHKVTAAGLSLLLAAVGRTLVMEADMGVASGHADARASVEALLDELLPPEK</sequence>
<dbReference type="eggNOG" id="COG1309">
    <property type="taxonomic scope" value="Bacteria"/>
</dbReference>
<dbReference type="Proteomes" id="UP000028534">
    <property type="component" value="Unassembled WGS sequence"/>
</dbReference>